<comment type="caution">
    <text evidence="8">The sequence shown here is derived from an EMBL/GenBank/DDBJ whole genome shotgun (WGS) entry which is preliminary data.</text>
</comment>
<comment type="subcellular location">
    <subcellularLocation>
        <location evidence="6">Cell membrane</location>
        <topology evidence="6">Multi-pass membrane protein</topology>
    </subcellularLocation>
    <subcellularLocation>
        <location evidence="1">Membrane</location>
        <topology evidence="1">Multi-pass membrane protein</topology>
    </subcellularLocation>
</comment>
<evidence type="ECO:0000313" key="9">
    <source>
        <dbReference type="Proteomes" id="UP000294558"/>
    </source>
</evidence>
<evidence type="ECO:0000313" key="8">
    <source>
        <dbReference type="EMBL" id="TDT17955.1"/>
    </source>
</evidence>
<feature type="transmembrane region" description="Helical" evidence="7">
    <location>
        <begin position="133"/>
        <end position="151"/>
    </location>
</feature>
<keyword evidence="6" id="KW-0813">Transport</keyword>
<feature type="transmembrane region" description="Helical" evidence="7">
    <location>
        <begin position="247"/>
        <end position="267"/>
    </location>
</feature>
<dbReference type="GO" id="GO:0043190">
    <property type="term" value="C:ATP-binding cassette (ABC) transporter complex"/>
    <property type="evidence" value="ECO:0007669"/>
    <property type="project" value="InterPro"/>
</dbReference>
<evidence type="ECO:0000256" key="7">
    <source>
        <dbReference type="SAM" id="Phobius"/>
    </source>
</evidence>
<feature type="transmembrane region" description="Helical" evidence="7">
    <location>
        <begin position="14"/>
        <end position="34"/>
    </location>
</feature>
<proteinExistence type="inferred from homology"/>
<organism evidence="8 9">
    <name type="scientific">Ilumatobacter fluminis</name>
    <dbReference type="NCBI Taxonomy" id="467091"/>
    <lineage>
        <taxon>Bacteria</taxon>
        <taxon>Bacillati</taxon>
        <taxon>Actinomycetota</taxon>
        <taxon>Acidimicrobiia</taxon>
        <taxon>Acidimicrobiales</taxon>
        <taxon>Ilumatobacteraceae</taxon>
        <taxon>Ilumatobacter</taxon>
    </lineage>
</organism>
<evidence type="ECO:0000256" key="6">
    <source>
        <dbReference type="RuleBase" id="RU003943"/>
    </source>
</evidence>
<dbReference type="Gene3D" id="1.10.3470.10">
    <property type="entry name" value="ABC transporter involved in vitamin B12 uptake, BtuC"/>
    <property type="match status" value="1"/>
</dbReference>
<dbReference type="GO" id="GO:0055085">
    <property type="term" value="P:transmembrane transport"/>
    <property type="evidence" value="ECO:0007669"/>
    <property type="project" value="InterPro"/>
</dbReference>
<dbReference type="EMBL" id="SOAU01000001">
    <property type="protein sequence ID" value="TDT17955.1"/>
    <property type="molecule type" value="Genomic_DNA"/>
</dbReference>
<dbReference type="AlphaFoldDB" id="A0A4R7I3B5"/>
<evidence type="ECO:0000256" key="2">
    <source>
        <dbReference type="ARBA" id="ARBA00008034"/>
    </source>
</evidence>
<dbReference type="GO" id="GO:0010043">
    <property type="term" value="P:response to zinc ion"/>
    <property type="evidence" value="ECO:0007669"/>
    <property type="project" value="TreeGrafter"/>
</dbReference>
<gene>
    <name evidence="8" type="ORF">BDK89_3568</name>
</gene>
<feature type="transmembrane region" description="Helical" evidence="7">
    <location>
        <begin position="220"/>
        <end position="241"/>
    </location>
</feature>
<feature type="transmembrane region" description="Helical" evidence="7">
    <location>
        <begin position="172"/>
        <end position="190"/>
    </location>
</feature>
<dbReference type="InterPro" id="IPR037294">
    <property type="entry name" value="ABC_BtuC-like"/>
</dbReference>
<keyword evidence="5 7" id="KW-0472">Membrane</keyword>
<evidence type="ECO:0000256" key="3">
    <source>
        <dbReference type="ARBA" id="ARBA00022692"/>
    </source>
</evidence>
<dbReference type="Pfam" id="PF00950">
    <property type="entry name" value="ABC-3"/>
    <property type="match status" value="1"/>
</dbReference>
<protein>
    <submittedName>
        <fullName evidence="8">Manganese/iron transport system permease protein</fullName>
    </submittedName>
</protein>
<dbReference type="OrthoDB" id="1016457at2"/>
<name>A0A4R7I3B5_9ACTN</name>
<evidence type="ECO:0000256" key="5">
    <source>
        <dbReference type="ARBA" id="ARBA00023136"/>
    </source>
</evidence>
<keyword evidence="9" id="KW-1185">Reference proteome</keyword>
<dbReference type="CDD" id="cd06550">
    <property type="entry name" value="TM_ABC_iron-siderophores_like"/>
    <property type="match status" value="1"/>
</dbReference>
<dbReference type="SUPFAM" id="SSF81345">
    <property type="entry name" value="ABC transporter involved in vitamin B12 uptake, BtuC"/>
    <property type="match status" value="1"/>
</dbReference>
<evidence type="ECO:0000256" key="4">
    <source>
        <dbReference type="ARBA" id="ARBA00022989"/>
    </source>
</evidence>
<dbReference type="PANTHER" id="PTHR30477">
    <property type="entry name" value="ABC-TRANSPORTER METAL-BINDING PROTEIN"/>
    <property type="match status" value="1"/>
</dbReference>
<sequence>MVLDAFEPAFMQRALVGALLAVVATSLVGTWVVLRGLSFLGDALAHGVIPGIALAVLWGFNPVIGALVAAAVMGILISVVTSRTRIREDASIGLLFVGMLSLGIVIVSKARSFATEVTALLFGDVLGVSRDDIRAQMIGAAVVVIATVVLYRPFLALTFNRMKARSLGMRPTAAHVAMLVLIAISIVTSFQAVGTLLVFGLLVGPPATASLLTNRVPVMMIVSMVFGAVAVVAGLTISFHYGTAGGATMAGLSVAQFFVVLAGVEIIRAVREYRHARLA</sequence>
<dbReference type="NCBIfam" id="NF040871">
    <property type="entry name" value="AztB"/>
    <property type="match status" value="1"/>
</dbReference>
<feature type="transmembrane region" description="Helical" evidence="7">
    <location>
        <begin position="92"/>
        <end position="113"/>
    </location>
</feature>
<accession>A0A4R7I3B5</accession>
<feature type="transmembrane region" description="Helical" evidence="7">
    <location>
        <begin position="63"/>
        <end position="80"/>
    </location>
</feature>
<dbReference type="InterPro" id="IPR001626">
    <property type="entry name" value="ABC_TroCD"/>
</dbReference>
<comment type="similarity">
    <text evidence="2 6">Belongs to the ABC-3 integral membrane protein family.</text>
</comment>
<dbReference type="PANTHER" id="PTHR30477:SF13">
    <property type="entry name" value="IRON TRANSPORT SYSTEM MEMBRANE PROTEIN HI_0360-RELATED"/>
    <property type="match status" value="1"/>
</dbReference>
<dbReference type="RefSeq" id="WP_133871154.1">
    <property type="nucleotide sequence ID" value="NZ_SOAU01000001.1"/>
</dbReference>
<evidence type="ECO:0000256" key="1">
    <source>
        <dbReference type="ARBA" id="ARBA00004141"/>
    </source>
</evidence>
<keyword evidence="3 6" id="KW-0812">Transmembrane</keyword>
<reference evidence="8 9" key="1">
    <citation type="submission" date="2019-03" db="EMBL/GenBank/DDBJ databases">
        <title>Sequencing the genomes of 1000 actinobacteria strains.</title>
        <authorList>
            <person name="Klenk H.-P."/>
        </authorList>
    </citation>
    <scope>NUCLEOTIDE SEQUENCE [LARGE SCALE GENOMIC DNA]</scope>
    <source>
        <strain evidence="8 9">DSM 18936</strain>
    </source>
</reference>
<dbReference type="Proteomes" id="UP000294558">
    <property type="component" value="Unassembled WGS sequence"/>
</dbReference>
<keyword evidence="4 7" id="KW-1133">Transmembrane helix</keyword>